<dbReference type="EMBL" id="CAKOGL010000010">
    <property type="protein sequence ID" value="CAH2090888.1"/>
    <property type="molecule type" value="Genomic_DNA"/>
</dbReference>
<protein>
    <submittedName>
        <fullName evidence="1">Uncharacterized protein</fullName>
    </submittedName>
</protein>
<evidence type="ECO:0000313" key="1">
    <source>
        <dbReference type="EMBL" id="CAH2090888.1"/>
    </source>
</evidence>
<organism evidence="1 2">
    <name type="scientific">Euphydryas editha</name>
    <name type="common">Edith's checkerspot</name>
    <dbReference type="NCBI Taxonomy" id="104508"/>
    <lineage>
        <taxon>Eukaryota</taxon>
        <taxon>Metazoa</taxon>
        <taxon>Ecdysozoa</taxon>
        <taxon>Arthropoda</taxon>
        <taxon>Hexapoda</taxon>
        <taxon>Insecta</taxon>
        <taxon>Pterygota</taxon>
        <taxon>Neoptera</taxon>
        <taxon>Endopterygota</taxon>
        <taxon>Lepidoptera</taxon>
        <taxon>Glossata</taxon>
        <taxon>Ditrysia</taxon>
        <taxon>Papilionoidea</taxon>
        <taxon>Nymphalidae</taxon>
        <taxon>Nymphalinae</taxon>
        <taxon>Euphydryas</taxon>
    </lineage>
</organism>
<accession>A0AAU9TYH3</accession>
<dbReference type="AlphaFoldDB" id="A0AAU9TYH3"/>
<sequence>MVLLSGDEIQNYLQGIADASSNDECRPKDGKISENDDNVSVHLEEEDFISKCEKSYDEDVSLSCVLSGKDGHVWSSVPPASSRTSRRN</sequence>
<keyword evidence="2" id="KW-1185">Reference proteome</keyword>
<dbReference type="Proteomes" id="UP001153954">
    <property type="component" value="Unassembled WGS sequence"/>
</dbReference>
<name>A0AAU9TYH3_EUPED</name>
<reference evidence="1" key="1">
    <citation type="submission" date="2022-03" db="EMBL/GenBank/DDBJ databases">
        <authorList>
            <person name="Tunstrom K."/>
        </authorList>
    </citation>
    <scope>NUCLEOTIDE SEQUENCE</scope>
</reference>
<proteinExistence type="predicted"/>
<evidence type="ECO:0000313" key="2">
    <source>
        <dbReference type="Proteomes" id="UP001153954"/>
    </source>
</evidence>
<comment type="caution">
    <text evidence="1">The sequence shown here is derived from an EMBL/GenBank/DDBJ whole genome shotgun (WGS) entry which is preliminary data.</text>
</comment>
<gene>
    <name evidence="1" type="ORF">EEDITHA_LOCUS6801</name>
</gene>